<dbReference type="Proteomes" id="UP000886998">
    <property type="component" value="Unassembled WGS sequence"/>
</dbReference>
<accession>A0A8X6YB08</accession>
<dbReference type="Pfam" id="PF01359">
    <property type="entry name" value="Transposase_1"/>
    <property type="match status" value="1"/>
</dbReference>
<comment type="caution">
    <text evidence="1">The sequence shown here is derived from an EMBL/GenBank/DDBJ whole genome shotgun (WGS) entry which is preliminary data.</text>
</comment>
<protein>
    <submittedName>
        <fullName evidence="1">Uncharacterized protein</fullName>
    </submittedName>
</protein>
<dbReference type="InterPro" id="IPR001888">
    <property type="entry name" value="Transposase_1"/>
</dbReference>
<evidence type="ECO:0000313" key="1">
    <source>
        <dbReference type="EMBL" id="GFY68139.1"/>
    </source>
</evidence>
<sequence length="120" mass="13598">MEWKHPSSPVRKKFKTTPSAGKVLLTVFWDAQGVLLLDFLEQDSFCVESATNAMKEEIFGHRGWESFAIPASSKSTSPVLGLIWDENFNTSKMDAESLKFDEKEKITKRKVLLLVSRVFG</sequence>
<gene>
    <name evidence="1" type="ORF">TNIN_108551</name>
</gene>
<keyword evidence="2" id="KW-1185">Reference proteome</keyword>
<reference evidence="1" key="1">
    <citation type="submission" date="2020-08" db="EMBL/GenBank/DDBJ databases">
        <title>Multicomponent nature underlies the extraordinary mechanical properties of spider dragline silk.</title>
        <authorList>
            <person name="Kono N."/>
            <person name="Nakamura H."/>
            <person name="Mori M."/>
            <person name="Yoshida Y."/>
            <person name="Ohtoshi R."/>
            <person name="Malay A.D."/>
            <person name="Moran D.A.P."/>
            <person name="Tomita M."/>
            <person name="Numata K."/>
            <person name="Arakawa K."/>
        </authorList>
    </citation>
    <scope>NUCLEOTIDE SEQUENCE</scope>
</reference>
<dbReference type="EMBL" id="BMAV01016897">
    <property type="protein sequence ID" value="GFY68139.1"/>
    <property type="molecule type" value="Genomic_DNA"/>
</dbReference>
<dbReference type="AlphaFoldDB" id="A0A8X6YB08"/>
<organism evidence="1 2">
    <name type="scientific">Trichonephila inaurata madagascariensis</name>
    <dbReference type="NCBI Taxonomy" id="2747483"/>
    <lineage>
        <taxon>Eukaryota</taxon>
        <taxon>Metazoa</taxon>
        <taxon>Ecdysozoa</taxon>
        <taxon>Arthropoda</taxon>
        <taxon>Chelicerata</taxon>
        <taxon>Arachnida</taxon>
        <taxon>Araneae</taxon>
        <taxon>Araneomorphae</taxon>
        <taxon>Entelegynae</taxon>
        <taxon>Araneoidea</taxon>
        <taxon>Nephilidae</taxon>
        <taxon>Trichonephila</taxon>
        <taxon>Trichonephila inaurata</taxon>
    </lineage>
</organism>
<dbReference type="OrthoDB" id="6426669at2759"/>
<name>A0A8X6YB08_9ARAC</name>
<proteinExistence type="predicted"/>
<evidence type="ECO:0000313" key="2">
    <source>
        <dbReference type="Proteomes" id="UP000886998"/>
    </source>
</evidence>